<evidence type="ECO:0000313" key="14">
    <source>
        <dbReference type="EMBL" id="QBO36355.1"/>
    </source>
</evidence>
<keyword evidence="10" id="KW-0119">Carbohydrate metabolism</keyword>
<dbReference type="CDD" id="cd11322">
    <property type="entry name" value="AmyAc_Glg_BE"/>
    <property type="match status" value="1"/>
</dbReference>
<dbReference type="Pfam" id="PF02806">
    <property type="entry name" value="Alpha-amylase_C"/>
    <property type="match status" value="1"/>
</dbReference>
<keyword evidence="15" id="KW-1185">Reference proteome</keyword>
<evidence type="ECO:0000256" key="5">
    <source>
        <dbReference type="ARBA" id="ARBA00012541"/>
    </source>
</evidence>
<keyword evidence="7" id="KW-0328">Glycosyltransferase</keyword>
<dbReference type="OrthoDB" id="9800174at2"/>
<evidence type="ECO:0000256" key="8">
    <source>
        <dbReference type="ARBA" id="ARBA00022679"/>
    </source>
</evidence>
<keyword evidence="8" id="KW-0808">Transferase</keyword>
<dbReference type="GO" id="GO:0043169">
    <property type="term" value="F:cation binding"/>
    <property type="evidence" value="ECO:0007669"/>
    <property type="project" value="InterPro"/>
</dbReference>
<dbReference type="Pfam" id="PF00128">
    <property type="entry name" value="Alpha-amylase"/>
    <property type="match status" value="2"/>
</dbReference>
<dbReference type="InterPro" id="IPR006407">
    <property type="entry name" value="GlgB"/>
</dbReference>
<evidence type="ECO:0000256" key="9">
    <source>
        <dbReference type="ARBA" id="ARBA00023056"/>
    </source>
</evidence>
<evidence type="ECO:0000259" key="13">
    <source>
        <dbReference type="SMART" id="SM00642"/>
    </source>
</evidence>
<dbReference type="NCBIfam" id="TIGR01515">
    <property type="entry name" value="branching_enzym"/>
    <property type="match status" value="1"/>
</dbReference>
<dbReference type="Gene3D" id="3.20.20.80">
    <property type="entry name" value="Glycosidases"/>
    <property type="match status" value="1"/>
</dbReference>
<dbReference type="Gene3D" id="2.60.40.1180">
    <property type="entry name" value="Golgi alpha-mannosidase II"/>
    <property type="match status" value="1"/>
</dbReference>
<evidence type="ECO:0000256" key="6">
    <source>
        <dbReference type="ARBA" id="ARBA00022600"/>
    </source>
</evidence>
<gene>
    <name evidence="14" type="primary">glgB</name>
    <name evidence="14" type="ORF">EQG49_07715</name>
</gene>
<dbReference type="InterPro" id="IPR013783">
    <property type="entry name" value="Ig-like_fold"/>
</dbReference>
<dbReference type="InterPro" id="IPR006047">
    <property type="entry name" value="GH13_cat_dom"/>
</dbReference>
<keyword evidence="6" id="KW-0321">Glycogen metabolism</keyword>
<evidence type="ECO:0000256" key="12">
    <source>
        <dbReference type="PIRSR" id="PIRSR000463-1"/>
    </source>
</evidence>
<dbReference type="PANTHER" id="PTHR43651">
    <property type="entry name" value="1,4-ALPHA-GLUCAN-BRANCHING ENZYME"/>
    <property type="match status" value="1"/>
</dbReference>
<sequence length="627" mass="72364">MTKVKQESAYLFNTGQSFQSYDFLGLHLQADGSYTLRVWAPNAKGIAIVGDFNDWEPTIELTMLDTTGIWEANTDGIHPGDHYKIQVTGLDGRTYLKIDPYARQFEKKPGVAAIVPAPTTFKWHDGLYLGRRKRLHHDQRPLNIYEVHLGSWRRNADDSYYSYEQLADELIPYVKELGYTHIEILPITEHVLDASWGYQTFGYFAPTSRHGNWEGFLNFIDRLHAENIGVIADFVPGHFIKNYDALYEYDGTATFEPQDKFTAKNVRWGTWNFDLGKPQVQSFLVSSAMFWLKEAHIDGLRIDGVTNMIYLDQDEGKDHIRNEHGDNRDLAAIAFTQKLNAVVKQNLPDVMMIAEESSPFVGITKPTNEGGLGFDYKWNMGWMNDTLKFFEMDPLFRKDNFNLLTFSFMYMYDEKFILPLSHDEVVHGKKSLMHKMPGDRYNQFANLRLMFAYLTAHPGKQLLFMGSEWGQFLEWRDYSALEWKDLADEMNREMSTYTNVLNHLYTDSKALFQQDDRADGLIFTNTDDAASSTMTFIRQGIAPRDFMVTAFNFVPVEKRQFKIGVPYPGTYEVVLNTEDEEFGGTWTHVETTFKTEAVAYKGQPYSFEVTLPATGALYIKPKRIRMK</sequence>
<dbReference type="SUPFAM" id="SSF81296">
    <property type="entry name" value="E set domains"/>
    <property type="match status" value="1"/>
</dbReference>
<evidence type="ECO:0000256" key="3">
    <source>
        <dbReference type="ARBA" id="ARBA00004964"/>
    </source>
</evidence>
<dbReference type="CDD" id="cd02855">
    <property type="entry name" value="E_set_GBE_prok_N"/>
    <property type="match status" value="1"/>
</dbReference>
<feature type="active site" description="Proton donor" evidence="12">
    <location>
        <position position="355"/>
    </location>
</feature>
<evidence type="ECO:0000313" key="15">
    <source>
        <dbReference type="Proteomes" id="UP000292886"/>
    </source>
</evidence>
<dbReference type="GO" id="GO:0005978">
    <property type="term" value="P:glycogen biosynthetic process"/>
    <property type="evidence" value="ECO:0007669"/>
    <property type="project" value="UniProtKB-UniRule"/>
</dbReference>
<dbReference type="SMART" id="SM00642">
    <property type="entry name" value="Aamy"/>
    <property type="match status" value="1"/>
</dbReference>
<organism evidence="14 15">
    <name type="scientific">Periweissella cryptocerci</name>
    <dbReference type="NCBI Taxonomy" id="2506420"/>
    <lineage>
        <taxon>Bacteria</taxon>
        <taxon>Bacillati</taxon>
        <taxon>Bacillota</taxon>
        <taxon>Bacilli</taxon>
        <taxon>Lactobacillales</taxon>
        <taxon>Lactobacillaceae</taxon>
        <taxon>Periweissella</taxon>
    </lineage>
</organism>
<feature type="active site" description="Nucleophile" evidence="12">
    <location>
        <position position="303"/>
    </location>
</feature>
<dbReference type="GO" id="GO:0005829">
    <property type="term" value="C:cytosol"/>
    <property type="evidence" value="ECO:0007669"/>
    <property type="project" value="TreeGrafter"/>
</dbReference>
<dbReference type="InterPro" id="IPR013780">
    <property type="entry name" value="Glyco_hydro_b"/>
</dbReference>
<dbReference type="InterPro" id="IPR017853">
    <property type="entry name" value="GH"/>
</dbReference>
<keyword evidence="9" id="KW-0320">Glycogen biosynthesis</keyword>
<dbReference type="GO" id="GO:0004553">
    <property type="term" value="F:hydrolase activity, hydrolyzing O-glycosyl compounds"/>
    <property type="evidence" value="ECO:0007669"/>
    <property type="project" value="InterPro"/>
</dbReference>
<dbReference type="EC" id="2.4.1.18" evidence="5 11"/>
<dbReference type="RefSeq" id="WP_133363432.1">
    <property type="nucleotide sequence ID" value="NZ_CP037940.1"/>
</dbReference>
<dbReference type="Gene3D" id="2.60.40.10">
    <property type="entry name" value="Immunoglobulins"/>
    <property type="match status" value="1"/>
</dbReference>
<name>A0A4V1AIQ8_9LACO</name>
<accession>A0A4V1AIQ8</accession>
<proteinExistence type="inferred from homology"/>
<dbReference type="NCBIfam" id="NF008967">
    <property type="entry name" value="PRK12313.1"/>
    <property type="match status" value="1"/>
</dbReference>
<dbReference type="InterPro" id="IPR044143">
    <property type="entry name" value="GlgB_N_E_set_prok"/>
</dbReference>
<protein>
    <recommendedName>
        <fullName evidence="5 11">1,4-alpha-glucan branching enzyme</fullName>
        <ecNumber evidence="5 11">2.4.1.18</ecNumber>
    </recommendedName>
</protein>
<dbReference type="PIRSF" id="PIRSF000463">
    <property type="entry name" value="GlgB"/>
    <property type="match status" value="1"/>
</dbReference>
<dbReference type="InterPro" id="IPR004193">
    <property type="entry name" value="Glyco_hydro_13_N"/>
</dbReference>
<dbReference type="GO" id="GO:0003844">
    <property type="term" value="F:1,4-alpha-glucan branching enzyme activity"/>
    <property type="evidence" value="ECO:0007669"/>
    <property type="project" value="UniProtKB-UniRule"/>
</dbReference>
<dbReference type="Proteomes" id="UP000292886">
    <property type="component" value="Chromosome"/>
</dbReference>
<evidence type="ECO:0000256" key="7">
    <source>
        <dbReference type="ARBA" id="ARBA00022676"/>
    </source>
</evidence>
<comment type="catalytic activity">
    <reaction evidence="1">
        <text>Transfers a segment of a (1-&gt;4)-alpha-D-glucan chain to a primary hydroxy group in a similar glucan chain.</text>
        <dbReference type="EC" id="2.4.1.18"/>
    </reaction>
</comment>
<evidence type="ECO:0000256" key="2">
    <source>
        <dbReference type="ARBA" id="ARBA00002953"/>
    </source>
</evidence>
<feature type="domain" description="Glycosyl hydrolase family 13 catalytic" evidence="13">
    <location>
        <begin position="146"/>
        <end position="522"/>
    </location>
</feature>
<evidence type="ECO:0000256" key="11">
    <source>
        <dbReference type="NCBIfam" id="TIGR01515"/>
    </source>
</evidence>
<dbReference type="AlphaFoldDB" id="A0A4V1AIQ8"/>
<dbReference type="InterPro" id="IPR006048">
    <property type="entry name" value="A-amylase/branching_C"/>
</dbReference>
<dbReference type="EMBL" id="CP037940">
    <property type="protein sequence ID" value="QBO36355.1"/>
    <property type="molecule type" value="Genomic_DNA"/>
</dbReference>
<reference evidence="15" key="1">
    <citation type="submission" date="2019-03" db="EMBL/GenBank/DDBJ databases">
        <title>Weissella sp. 26KH-42 Genome sequencing.</title>
        <authorList>
            <person name="Heo J."/>
            <person name="Kim S.-J."/>
            <person name="Kim J.-S."/>
            <person name="Hong S.-B."/>
            <person name="Kwon S.-W."/>
        </authorList>
    </citation>
    <scope>NUCLEOTIDE SEQUENCE [LARGE SCALE GENOMIC DNA]</scope>
    <source>
        <strain evidence="15">26KH-42</strain>
    </source>
</reference>
<evidence type="ECO:0000256" key="10">
    <source>
        <dbReference type="ARBA" id="ARBA00023277"/>
    </source>
</evidence>
<dbReference type="KEGG" id="wei:EQG49_07715"/>
<dbReference type="PANTHER" id="PTHR43651:SF3">
    <property type="entry name" value="1,4-ALPHA-GLUCAN-BRANCHING ENZYME"/>
    <property type="match status" value="1"/>
</dbReference>
<dbReference type="Pfam" id="PF02922">
    <property type="entry name" value="CBM_48"/>
    <property type="match status" value="1"/>
</dbReference>
<comment type="pathway">
    <text evidence="3">Glycan biosynthesis; glycogen biosynthesis.</text>
</comment>
<dbReference type="SUPFAM" id="SSF51011">
    <property type="entry name" value="Glycosyl hydrolase domain"/>
    <property type="match status" value="1"/>
</dbReference>
<dbReference type="SUPFAM" id="SSF51445">
    <property type="entry name" value="(Trans)glycosidases"/>
    <property type="match status" value="1"/>
</dbReference>
<comment type="function">
    <text evidence="2">Catalyzes the formation of the alpha-1,6-glucosidic linkages in glycogen by scission of a 1,4-alpha-linked oligosaccharide from growing alpha-1,4-glucan chains and the subsequent attachment of the oligosaccharide to the alpha-1,6 position.</text>
</comment>
<dbReference type="InterPro" id="IPR014756">
    <property type="entry name" value="Ig_E-set"/>
</dbReference>
<dbReference type="InterPro" id="IPR037439">
    <property type="entry name" value="Branching_enzy"/>
</dbReference>
<evidence type="ECO:0000256" key="4">
    <source>
        <dbReference type="ARBA" id="ARBA00009000"/>
    </source>
</evidence>
<comment type="similarity">
    <text evidence="4">Belongs to the glycosyl hydrolase 13 family. GlgB subfamily.</text>
</comment>
<dbReference type="UniPathway" id="UPA00164"/>
<evidence type="ECO:0000256" key="1">
    <source>
        <dbReference type="ARBA" id="ARBA00000826"/>
    </source>
</evidence>